<evidence type="ECO:0000313" key="2">
    <source>
        <dbReference type="Proteomes" id="UP000285517"/>
    </source>
</evidence>
<dbReference type="AlphaFoldDB" id="A0A410G311"/>
<name>A0A410G311_9FLAO</name>
<sequence>MNWKWYILGLFTVLVFYGAGTEQTILNSNQEIVVRFNAHSISSEQVDIAISEITSQLEAIGVEHVQVSDLIDGKLKVSYYSALEVGVIKSLLYRQNKIDLGNSAFNEKNNIPEVPYGNNSKQYQLEVVKIHTDSGSGVGFQGVLVEAKFFGDQYLKPRFALVSSEIIYVPRDNFENINPVIYASLPGLITHLDYKVPQVRAGPYC</sequence>
<reference evidence="1 2" key="1">
    <citation type="submission" date="2019-01" db="EMBL/GenBank/DDBJ databases">
        <title>Complete genome sequencing of Aequorivita sp. H23M31.</title>
        <authorList>
            <person name="Bae J.-W."/>
        </authorList>
    </citation>
    <scope>NUCLEOTIDE SEQUENCE [LARGE SCALE GENOMIC DNA]</scope>
    <source>
        <strain evidence="1 2">H23M31</strain>
    </source>
</reference>
<dbReference type="KEGG" id="aev:EI546_07980"/>
<evidence type="ECO:0000313" key="1">
    <source>
        <dbReference type="EMBL" id="QAA81667.1"/>
    </source>
</evidence>
<proteinExistence type="predicted"/>
<protein>
    <submittedName>
        <fullName evidence="1">Uncharacterized protein</fullName>
    </submittedName>
</protein>
<gene>
    <name evidence="1" type="ORF">EI546_07980</name>
</gene>
<accession>A0A410G311</accession>
<keyword evidence="2" id="KW-1185">Reference proteome</keyword>
<dbReference type="EMBL" id="CP034951">
    <property type="protein sequence ID" value="QAA81667.1"/>
    <property type="molecule type" value="Genomic_DNA"/>
</dbReference>
<dbReference type="OrthoDB" id="1144910at2"/>
<organism evidence="1 2">
    <name type="scientific">Aequorivita ciconiae</name>
    <dbReference type="NCBI Taxonomy" id="2494375"/>
    <lineage>
        <taxon>Bacteria</taxon>
        <taxon>Pseudomonadati</taxon>
        <taxon>Bacteroidota</taxon>
        <taxon>Flavobacteriia</taxon>
        <taxon>Flavobacteriales</taxon>
        <taxon>Flavobacteriaceae</taxon>
        <taxon>Aequorivita</taxon>
    </lineage>
</organism>
<dbReference type="Proteomes" id="UP000285517">
    <property type="component" value="Chromosome"/>
</dbReference>
<dbReference type="RefSeq" id="WP_128250049.1">
    <property type="nucleotide sequence ID" value="NZ_CP034951.1"/>
</dbReference>